<proteinExistence type="predicted"/>
<keyword evidence="2" id="KW-1185">Reference proteome</keyword>
<dbReference type="AlphaFoldDB" id="A0AAV5R2U0"/>
<reference evidence="1 2" key="1">
    <citation type="journal article" date="2023" name="Elife">
        <title>Identification of key yeast species and microbe-microbe interactions impacting larval growth of Drosophila in the wild.</title>
        <authorList>
            <person name="Mure A."/>
            <person name="Sugiura Y."/>
            <person name="Maeda R."/>
            <person name="Honda K."/>
            <person name="Sakurai N."/>
            <person name="Takahashi Y."/>
            <person name="Watada M."/>
            <person name="Katoh T."/>
            <person name="Gotoh A."/>
            <person name="Gotoh Y."/>
            <person name="Taniguchi I."/>
            <person name="Nakamura K."/>
            <person name="Hayashi T."/>
            <person name="Katayama T."/>
            <person name="Uemura T."/>
            <person name="Hattori Y."/>
        </authorList>
    </citation>
    <scope>NUCLEOTIDE SEQUENCE [LARGE SCALE GENOMIC DNA]</scope>
    <source>
        <strain evidence="1 2">PK-24</strain>
    </source>
</reference>
<name>A0AAV5R2U0_PICKL</name>
<evidence type="ECO:0000313" key="2">
    <source>
        <dbReference type="Proteomes" id="UP001378960"/>
    </source>
</evidence>
<sequence>MKIIKKPFNLALEVFKNDVENKLDFKFIITFSNKVTQKKLNILIDPFAGIYLTRINSSNKLIKLKLLFIWELISAIYVYSEDFIIFGDYFGNLVTINFNYGENILILEIHSMFNFCNDPKTTISS</sequence>
<dbReference type="Proteomes" id="UP001378960">
    <property type="component" value="Unassembled WGS sequence"/>
</dbReference>
<dbReference type="EMBL" id="BTGB01000003">
    <property type="protein sequence ID" value="GMM45760.1"/>
    <property type="molecule type" value="Genomic_DNA"/>
</dbReference>
<protein>
    <submittedName>
        <fullName evidence="1">Uncharacterized protein</fullName>
    </submittedName>
</protein>
<comment type="caution">
    <text evidence="1">The sequence shown here is derived from an EMBL/GenBank/DDBJ whole genome shotgun (WGS) entry which is preliminary data.</text>
</comment>
<evidence type="ECO:0000313" key="1">
    <source>
        <dbReference type="EMBL" id="GMM45760.1"/>
    </source>
</evidence>
<gene>
    <name evidence="1" type="ORF">DAPK24_023350</name>
</gene>
<organism evidence="1 2">
    <name type="scientific">Pichia kluyveri</name>
    <name type="common">Yeast</name>
    <dbReference type="NCBI Taxonomy" id="36015"/>
    <lineage>
        <taxon>Eukaryota</taxon>
        <taxon>Fungi</taxon>
        <taxon>Dikarya</taxon>
        <taxon>Ascomycota</taxon>
        <taxon>Saccharomycotina</taxon>
        <taxon>Pichiomycetes</taxon>
        <taxon>Pichiales</taxon>
        <taxon>Pichiaceae</taxon>
        <taxon>Pichia</taxon>
    </lineage>
</organism>
<accession>A0AAV5R2U0</accession>